<dbReference type="VEuPathDB" id="CryptoDB:GY17_00001916"/>
<dbReference type="Proteomes" id="UP000199752">
    <property type="component" value="Chromosome 7"/>
</dbReference>
<gene>
    <name evidence="3" type="ORF">CHUDEA7_1270</name>
</gene>
<feature type="compositionally biased region" description="Basic and acidic residues" evidence="1">
    <location>
        <begin position="123"/>
        <end position="138"/>
    </location>
</feature>
<feature type="region of interest" description="Disordered" evidence="1">
    <location>
        <begin position="1205"/>
        <end position="1228"/>
    </location>
</feature>
<accession>A0A0S4TI76</accession>
<keyword evidence="2" id="KW-0472">Membrane</keyword>
<keyword evidence="2" id="KW-0812">Transmembrane</keyword>
<protein>
    <submittedName>
        <fullName evidence="3">Uncharacterized protein</fullName>
    </submittedName>
</protein>
<name>A0A0S4TI76_CRYHO</name>
<feature type="compositionally biased region" description="Basic and acidic residues" evidence="1">
    <location>
        <begin position="4135"/>
        <end position="4146"/>
    </location>
</feature>
<feature type="transmembrane region" description="Helical" evidence="2">
    <location>
        <begin position="25"/>
        <end position="45"/>
    </location>
</feature>
<feature type="region of interest" description="Disordered" evidence="1">
    <location>
        <begin position="61"/>
        <end position="204"/>
    </location>
</feature>
<evidence type="ECO:0000256" key="2">
    <source>
        <dbReference type="SAM" id="Phobius"/>
    </source>
</evidence>
<feature type="compositionally biased region" description="Basic and acidic residues" evidence="1">
    <location>
        <begin position="72"/>
        <end position="84"/>
    </location>
</feature>
<evidence type="ECO:0000313" key="3">
    <source>
        <dbReference type="EMBL" id="CUV07105.1"/>
    </source>
</evidence>
<proteinExistence type="predicted"/>
<feature type="compositionally biased region" description="Low complexity" evidence="1">
    <location>
        <begin position="1216"/>
        <end position="1228"/>
    </location>
</feature>
<reference evidence="3" key="1">
    <citation type="submission" date="2015-08" db="EMBL/GenBank/DDBJ databases">
        <authorList>
            <person name="Babu N.S."/>
            <person name="Beckwith C.J."/>
            <person name="Beseler K.G."/>
            <person name="Brison A."/>
            <person name="Carone J.V."/>
            <person name="Caskin T.P."/>
            <person name="Diamond M."/>
            <person name="Durham M.E."/>
            <person name="Foxe J.M."/>
            <person name="Go M."/>
            <person name="Henderson B.A."/>
            <person name="Jones I.B."/>
            <person name="McGettigan J.A."/>
            <person name="Micheletti S.J."/>
            <person name="Nasrallah M.E."/>
            <person name="Ortiz D."/>
            <person name="Piller C.R."/>
            <person name="Privatt S.R."/>
            <person name="Schneider S.L."/>
            <person name="Sharp S."/>
            <person name="Smith T.C."/>
            <person name="Stanton J.D."/>
            <person name="Ullery H.E."/>
            <person name="Wilson R.J."/>
            <person name="Serrano M.G."/>
            <person name="Buck G."/>
            <person name="Lee V."/>
            <person name="Wang Y."/>
            <person name="Carvalho R."/>
            <person name="Voegtly L."/>
            <person name="Shi R."/>
            <person name="Duckworth R."/>
            <person name="Johnson A."/>
            <person name="Loviza R."/>
            <person name="Walstead R."/>
            <person name="Shah Z."/>
            <person name="Kiflezghi M."/>
            <person name="Wade K."/>
            <person name="Ball S.L."/>
            <person name="Bradley K.W."/>
            <person name="Asai D.J."/>
            <person name="Bowman C.A."/>
            <person name="Russell D.A."/>
            <person name="Pope W.H."/>
            <person name="Jacobs-Sera D."/>
            <person name="Hendrix R.W."/>
            <person name="Hatfull G.F."/>
        </authorList>
    </citation>
    <scope>NUCLEOTIDE SEQUENCE [LARGE SCALE GENOMIC DNA]</scope>
</reference>
<dbReference type="EMBL" id="LN877953">
    <property type="protein sequence ID" value="CUV07105.1"/>
    <property type="molecule type" value="Genomic_DNA"/>
</dbReference>
<keyword evidence="2" id="KW-1133">Transmembrane helix</keyword>
<feature type="compositionally biased region" description="Basic residues" evidence="1">
    <location>
        <begin position="109"/>
        <end position="122"/>
    </location>
</feature>
<feature type="region of interest" description="Disordered" evidence="1">
    <location>
        <begin position="4121"/>
        <end position="4146"/>
    </location>
</feature>
<evidence type="ECO:0000256" key="1">
    <source>
        <dbReference type="SAM" id="MobiDB-lite"/>
    </source>
</evidence>
<dbReference type="VEuPathDB" id="CryptoDB:ChTU502y2012_407g0625"/>
<dbReference type="VEuPathDB" id="CryptoDB:CHUDEA7_1270"/>
<dbReference type="VEuPathDB" id="CryptoDB:Chro.70152"/>
<sequence>MHAEFVAIEEKKMWTPFNALRSRKVGFLVVFLLNIIFFDVNIGLFKNEGIGGVGFVVEASESSSSHSMGQLDAERRKKHPDTGKLPRYPVPGMRYDELSESDGSSNKVTHGKKKKKSTKSKKRVEERSKSNEGEEEKASKRKRSRSGSGSKPRKSSSDSTSSDSKEESSMPSGRSKKSTQTDQAIGIGNDSLNHKSTYTDEKFTKKEKRKIDRLKLSMSEYRSYLPGTDSIWQDPSNRKTYKHLNPQYGDYFPKIATKPYRKSNECSALFDSAKKAFENKEIKIHPADFVGLSLTFAVKLREVLGQYVTIQETCLMLRMLLHLYSGMRTRTQFLNIITAVLQNDILLGRISDDSGIINEVMYILDFFLQLPKHRADTKSKQMSAIEISDYFHLEAFPKDNSYESRILPFYRRIAEKLMHEIEKRLGIVIARDEVMSMVYIMLNFIEEERSQEQCTEVIAAVIGATYTNPLTADQLREIANMARDILGCKASSGKTMDRTQIMDIFGPERTVIEMRQTALVGGPMSDTVRIWKEIGTLDYLGRVISVRFNDCNGIRAWEMNRICSMLEVMNKKLIKTGSSSDIITLEELCGALKYKKRHPGTKWPLAINTTLQKRQNSLPVKIDKLFSHFLAHEKGRLASLEGSTKTRMEKFYMIPEFPKPSFLDSIIPSSPAQGIPPADHLKPDFFYAFNSMPGWIQNRFIFASAFMEEFLVKHGNFVHISPVRLYNALGGRLDENSDLSLVIQGLGLTQEQYKALPKAFCGYEKKLFNEHNSSFGPVSIDNYFEALYEYPLASYVEGRYLIEAAVNVLDIMNQYLEGANEGVMTEIFPQLVTQERLQRVYLFQGFINSRIKAYSNDNISFITTEEANRILQGCVDSNKVSYVNEMRINLNPEYFTDSLIEILAQEWSNYEGFILPQVLDLDSDRQGALRSIYSMEMTFAALTLDGWELLIDPTIYLRNLANRESLFLNYLANSVKETTARENRYRLIYNWMQQYFIYKLRKIPKFNYEEVRTLVEALPNEADLSEDMIKQIIQDNQNLNLSDSLVEDFTFALKAYLTFEKYFLYTRNPDLEGGFATEIDLVNGKIFIPSCVWTFVKDRDDYSSSDIGDQSVIYFADLTLAYLTRLFQTQPQSQDLFIKVLEWANKQNLNDDSIFFDYLLSIEDFKVYIQHNTRLSHNSHIFLVPWVDHLPTNYQFRRLRSLPSGTSPGFPSEGPGQDQDGDQAQRSQRAAQILSEIERLSLEHSALLDELNAQVNKEDTALLVVEKIRNDIHNLLLELGTLSSTLLSSAMMILSKRMIAPSINISDAQNMSNLGVHIGENGEIIFDEELAEKGLSGIFIPALVLGNINPETGILEPPPPEFDPELICSTQNINRMQAFRIWLSSVLPRMPFHCSDPLLARDLLSVRNLLPAFVNFGFSKDSNILANSLVRFTSSHPFPMTLSSLNIIVKYFIVDEENVFLALDRPATSLEEAYQDLRMIAGFYKKKTTLPLLEIPTIFSFTPNLELLGSTNTNSNDFGNHSQSNARVNFLDYLERITAEYFASSPRRMPTIAIPRLTNLAMNFSNDLEKLVFLITSIFGPMNPYISAPSIGASANSLAEFYMMNLPFSDTMDSLYIENKFKNTHLELGSPINKISLPSVQSDDQLLDFKHTFLSAHFFSSDEAYFNSFLAMSDLINLALSYTTSKTGISADLNSETFKQISFSFISGQNLLEIARTSIDLSGQNLEHLVENIFYSIFAKSLSFLISQFTPYVESSDNRIVAEEILQSAISDIYTKGFYPENVRYELVNRITLFIDFDSDKYQFMFADLEDSLNSTQLNFPKKLSTHPQKLNQRFLTQTSEVALVSGQSHVTRTPICNYALVFSYFITKVLEKPQNKDKIGGIDPLDFSNVSIWSGFCGLKNFEYLSYRSVLISVIKNLSMKILGPLDANEINQLVILIDFFDQNVRKIVLKYNPDLPQNCSNETLFSNLDACLGAMSRYMGENDIILDDLQLSNSSVLQFTDELSSNHFSLLSSQEESMARVMFRSVLESVFFSNSFSELEDVPGINRQISFDFFSRAPLNSELKPESIVLESFDDLYRKLPFNFKPIKLKSGSKNQSSIAISYLDVEGIQQGERYELKDSFLNDKKIICVNRAVFFLHWWLITWPKIPFYANDFVLAELLSNIQILAQAFQTSCMMTSPDVIFSSISKQISGISGVSLKKRHIYLMIDSFLNFENKALKFSGAKDLESAYSNDTGMLNSIFSIDLKVPEIPIPKGNLVTSVRPENKNLSQYLFRIISEYFAANPRNYPTIIIPNTSFIAKHFDLNKNSLAYVLYIWSEFEDGNSIRIFFQAPTIGASYEDLADFIIENFELNFLNFSSSNSYLQFFTDPIFSTFFKFGSPLFRVKNIPLRFSCSRMEDSCNPFIPKLGLSEAEEELLEENIKLIVSRSFVIASQKMSLSPTSEIITSFSTSDVSEAIILGINVLDAVRVHGFGTIKLKENLVIINKFSLLFSKIFSRFISRLLESFHIPNFNKPALDLRFTQLKTLSARTYNVFSQFTSDLISLTLFSNEDLNSLLKVISLDDLIPPEKYQAFYAVSTSDSSRGMMTVYTKSTGIPLHIQITRFNYVYCFIHYLLHILSRIGMSHFFISFKHHNLLNFENVVRATAISIHEGIPESVFTLISHKDKFSLGKFTIDDIRRIYIQYKSHTNNFFSGGSIQLAFASSENLTPFIQSLFAATNYDQNNDSVPLIFLNEFEDKEFLHFSPKSQSLSSSITTEEILNNSFHLNNAFHSFKETSFITGSFVKPWVPFVMGSSTEKHSSVYSEASNDHLVRFDPGHVQLRKKIKQVYNLNQNLDLDSNYNPLIDLGQATFESGVISLQNDQNSPDENQFRNNYNGLRLHVLNRAVLFREWLIRIWDISPAIGRDPLFVEFLNDFKSIIGIFDGAEIGQGTSLRIDLQTQLIHKTGRFLPKLLSPIIAAYNEFEERMVEESGGSDISKILESGIAGLFLLSLPINDPFQRKRCQIKNKAWGEGSDSYRRSQIHDFVTQKLTEYLSAAPRSAFTIDIPDVSIILDNFSIELPHKTKCAIEFWARDRPDLISAPSLGLDPDSIFSFLSSFLTTKELDQDNLEVPIERYMLSYGLLNEYPIQDADSYYGDLIFGFREHDNLYETLVASMLSDSVTIDAAVNFFRIIAANVLDTYDFNHFVSEDIEDEQEYENGDSYIDYSLGLDYRTFSMRFLLGVSESFSARKLFEPIQILKSAKDLNKISSDFLRKISVLKLCVYVTNSDFLFYEYYSAEMILSFQRSGLKLTETDMFSLLLNHILINSAREFISKPQLVIDCFSDFKFKQRPSYFSTVPEFGHVSQNTGLITSSFKNLGFTGLQESFVPHVNLLVYYLKSLNSIVNHPGNRIILSIPASINFMSTSILLKASSCSQVTDQGFLCIAQIILNSLMEMGSDVGNLTVDALAEILNSLFNIVGEVSHSSYPKLDSQIRDIDPIKNRKYQKSIYYNYNHNLLSLLFGNIESLERIINSKFESGFLDIRTLSKSLKDSYNTDPLINAQLSIVQSSYYRKKDPYKSIAVLKIIPTFNVDSSKKREPLTLNKFLAQMNLLEVLDFTIGIFPTVLLISKLDGDMVVSNDGSFPDTNIKIANRAATFHSFIHITTYQYSDNVSSFAILPNNGGRNNRAGISLEDCINFFSAYSGMDILESTPKISKYFKNIEFYKAYLLLDSFYAIEKELFGFDAIKETAEDGYFNAERVIRIIDNFIPLRLNLEIPKFEGEEAKHLGRIIFYLGLRFIKNEKVRAELTLGKCISIARSFWPSESDYNYTTSKHSNTGYYALLSIFENLSSIRKFPILAQEFLLMLNWYIYNAMGSDPIIRDFSNPLQIFRKRVEFLRKAFSKPFVCSEKDLPWLKPGLEYSGVSFQQFNFIMYIATAWRTYLELQINKGPINIDSDEWSEILKSVRPGLISMLDSLSHGVSLRSLFSISIFNFLTYNLIGEQYPDIYKDGEMLKHIEAFLDQIQRFARIRHPGIINVSFLWPAVDCEPSTTNSKSTSSAGSGKMVVPGLTFPLALNSIGSSDNLSRRQLSKSTTKEIFIDSFGEFFQEKEIPSGLEDYNTEAGTVTTDTETITTDTYSDTDIDTDSTDIYSRDSTDTDNRVQEEIRRGFKLEDLPYDNISS</sequence>
<organism evidence="3">
    <name type="scientific">Cryptosporidium hominis</name>
    <dbReference type="NCBI Taxonomy" id="237895"/>
    <lineage>
        <taxon>Eukaryota</taxon>
        <taxon>Sar</taxon>
        <taxon>Alveolata</taxon>
        <taxon>Apicomplexa</taxon>
        <taxon>Conoidasida</taxon>
        <taxon>Coccidia</taxon>
        <taxon>Eucoccidiorida</taxon>
        <taxon>Eimeriorina</taxon>
        <taxon>Cryptosporidiidae</taxon>
        <taxon>Cryptosporidium</taxon>
    </lineage>
</organism>